<organism evidence="4 5">
    <name type="scientific">Pisum sativum</name>
    <name type="common">Garden pea</name>
    <name type="synonym">Lathyrus oleraceus</name>
    <dbReference type="NCBI Taxonomy" id="3888"/>
    <lineage>
        <taxon>Eukaryota</taxon>
        <taxon>Viridiplantae</taxon>
        <taxon>Streptophyta</taxon>
        <taxon>Embryophyta</taxon>
        <taxon>Tracheophyta</taxon>
        <taxon>Spermatophyta</taxon>
        <taxon>Magnoliopsida</taxon>
        <taxon>eudicotyledons</taxon>
        <taxon>Gunneridae</taxon>
        <taxon>Pentapetalae</taxon>
        <taxon>rosids</taxon>
        <taxon>fabids</taxon>
        <taxon>Fabales</taxon>
        <taxon>Fabaceae</taxon>
        <taxon>Papilionoideae</taxon>
        <taxon>50 kb inversion clade</taxon>
        <taxon>NPAAA clade</taxon>
        <taxon>Hologalegina</taxon>
        <taxon>IRL clade</taxon>
        <taxon>Fabeae</taxon>
        <taxon>Lathyrus</taxon>
    </lineage>
</organism>
<dbReference type="AlphaFoldDB" id="A0A9D4VJV7"/>
<name>A0A9D4VJV7_PEA</name>
<dbReference type="CDD" id="cd12823">
    <property type="entry name" value="Mrs2_Mfm1p-like"/>
    <property type="match status" value="1"/>
</dbReference>
<keyword evidence="2" id="KW-0813">Transport</keyword>
<comment type="function">
    <text evidence="2">Magnesium transporter that may mediate the influx of magnesium.</text>
</comment>
<dbReference type="FunFam" id="1.20.58.340:FF:000023">
    <property type="entry name" value="Magnesium transporter MRS2-E"/>
    <property type="match status" value="1"/>
</dbReference>
<proteinExistence type="inferred from homology"/>
<keyword evidence="2" id="KW-1133">Transmembrane helix</keyword>
<evidence type="ECO:0000313" key="4">
    <source>
        <dbReference type="EMBL" id="KAI5384091.1"/>
    </source>
</evidence>
<evidence type="ECO:0000256" key="3">
    <source>
        <dbReference type="SAM" id="MobiDB-lite"/>
    </source>
</evidence>
<dbReference type="Gene3D" id="1.20.58.340">
    <property type="entry name" value="Magnesium transport protein CorA, transmembrane region"/>
    <property type="match status" value="1"/>
</dbReference>
<keyword evidence="2" id="KW-0472">Membrane</keyword>
<keyword evidence="5" id="KW-1185">Reference proteome</keyword>
<evidence type="ECO:0000256" key="1">
    <source>
        <dbReference type="ARBA" id="ARBA00007535"/>
    </source>
</evidence>
<keyword evidence="2" id="KW-0460">Magnesium</keyword>
<dbReference type="EMBL" id="JAMSHJ010000007">
    <property type="protein sequence ID" value="KAI5384091.1"/>
    <property type="molecule type" value="Genomic_DNA"/>
</dbReference>
<feature type="transmembrane region" description="Helical" evidence="2">
    <location>
        <begin position="362"/>
        <end position="385"/>
    </location>
</feature>
<dbReference type="Gramene" id="Psat07G0120100-T1">
    <property type="protein sequence ID" value="KAI5384091.1"/>
    <property type="gene ID" value="KIW84_071201"/>
</dbReference>
<evidence type="ECO:0000256" key="2">
    <source>
        <dbReference type="RuleBase" id="RU366041"/>
    </source>
</evidence>
<feature type="region of interest" description="Disordered" evidence="3">
    <location>
        <begin position="1"/>
        <end position="20"/>
    </location>
</feature>
<reference evidence="4 5" key="1">
    <citation type="journal article" date="2022" name="Nat. Genet.">
        <title>Improved pea reference genome and pan-genome highlight genomic features and evolutionary characteristics.</title>
        <authorList>
            <person name="Yang T."/>
            <person name="Liu R."/>
            <person name="Luo Y."/>
            <person name="Hu S."/>
            <person name="Wang D."/>
            <person name="Wang C."/>
            <person name="Pandey M.K."/>
            <person name="Ge S."/>
            <person name="Xu Q."/>
            <person name="Li N."/>
            <person name="Li G."/>
            <person name="Huang Y."/>
            <person name="Saxena R.K."/>
            <person name="Ji Y."/>
            <person name="Li M."/>
            <person name="Yan X."/>
            <person name="He Y."/>
            <person name="Liu Y."/>
            <person name="Wang X."/>
            <person name="Xiang C."/>
            <person name="Varshney R.K."/>
            <person name="Ding H."/>
            <person name="Gao S."/>
            <person name="Zong X."/>
        </authorList>
    </citation>
    <scope>NUCLEOTIDE SEQUENCE [LARGE SCALE GENOMIC DNA]</scope>
    <source>
        <strain evidence="4 5">cv. Zhongwan 6</strain>
    </source>
</reference>
<comment type="similarity">
    <text evidence="1 2">Belongs to the CorA metal ion transporter (MIT) (TC 1.A.35.5) family.</text>
</comment>
<dbReference type="GO" id="GO:0015095">
    <property type="term" value="F:magnesium ion transmembrane transporter activity"/>
    <property type="evidence" value="ECO:0007669"/>
    <property type="project" value="TreeGrafter"/>
</dbReference>
<dbReference type="PANTHER" id="PTHR13890">
    <property type="entry name" value="RNA SPLICING PROTEIN MRS2, MITOCHONDRIAL"/>
    <property type="match status" value="1"/>
</dbReference>
<dbReference type="FunFam" id="2.40.128.330:FF:000001">
    <property type="entry name" value="Magnesium transporter MRS2-1"/>
    <property type="match status" value="1"/>
</dbReference>
<dbReference type="Pfam" id="PF22099">
    <property type="entry name" value="MRS2-like"/>
    <property type="match status" value="2"/>
</dbReference>
<sequence length="427" mass="47832">MGKFTNMVEEEKGKTSTMAVRGGRRKAVAIEIMSWMIVSKTGESAVENIDKQSIMRRTGLPARDLRVLDPALSSPSSIVGREKSIIVNLEHIKAIITSNEALLINLSSPFFIRFLQDLQARVPCNIQTSVSIGNGVDGDSERKPLLEEASPIRGNSPNNAWERSFEDGAPVVAAEPDRKQLPFEFIALESCIESACTCLEYETQRLEEEAYPALDELTSQISTLNLERVRQIKNRLVALSGRVQKVADQLEHLLDDDNDMAEMYLTQKLDANLMDQASVKEAYNSVFEEDIYQSDEPDSVQDKSPESKLNVEELEMLLEAYFAQINGILQKLSSLSEYVDDTEDYINIMLDDKRNQLLQVSIIFNTINMIINAGVVVVGLFGMNIHIALFDGQPHQFWATSGGTVLGCILLLLVSIWWGKNRYLFSE</sequence>
<keyword evidence="2" id="KW-0812">Transmembrane</keyword>
<dbReference type="OrthoDB" id="10251508at2759"/>
<accession>A0A9D4VJV7</accession>
<comment type="caution">
    <text evidence="4">The sequence shown here is derived from an EMBL/GenBank/DDBJ whole genome shotgun (WGS) entry which is preliminary data.</text>
</comment>
<protein>
    <recommendedName>
        <fullName evidence="2">Magnesium transporter</fullName>
    </recommendedName>
</protein>
<feature type="transmembrane region" description="Helical" evidence="2">
    <location>
        <begin position="397"/>
        <end position="418"/>
    </location>
</feature>
<dbReference type="Proteomes" id="UP001058974">
    <property type="component" value="Chromosome 7"/>
</dbReference>
<keyword evidence="2" id="KW-0406">Ion transport</keyword>
<dbReference type="Gene3D" id="2.40.128.330">
    <property type="match status" value="1"/>
</dbReference>
<dbReference type="PANTHER" id="PTHR13890:SF29">
    <property type="entry name" value="MAGNESIUM TRANSPORTER MRS2-F"/>
    <property type="match status" value="1"/>
</dbReference>
<evidence type="ECO:0000313" key="5">
    <source>
        <dbReference type="Proteomes" id="UP001058974"/>
    </source>
</evidence>
<dbReference type="GO" id="GO:0016020">
    <property type="term" value="C:membrane"/>
    <property type="evidence" value="ECO:0007669"/>
    <property type="project" value="UniProtKB-SubCell"/>
</dbReference>
<dbReference type="InterPro" id="IPR039204">
    <property type="entry name" value="MRS2-like"/>
</dbReference>
<gene>
    <name evidence="4" type="ORF">KIW84_071201</name>
</gene>
<comment type="subcellular location">
    <subcellularLocation>
        <location evidence="2">Membrane</location>
        <topology evidence="2">Multi-pass membrane protein</topology>
    </subcellularLocation>
</comment>